<organism evidence="3 4">
    <name type="scientific">Roseinatronobacter alkalisoli</name>
    <dbReference type="NCBI Taxonomy" id="3028235"/>
    <lineage>
        <taxon>Bacteria</taxon>
        <taxon>Pseudomonadati</taxon>
        <taxon>Pseudomonadota</taxon>
        <taxon>Alphaproteobacteria</taxon>
        <taxon>Rhodobacterales</taxon>
        <taxon>Paracoccaceae</taxon>
        <taxon>Roseinatronobacter</taxon>
    </lineage>
</organism>
<keyword evidence="4" id="KW-1185">Reference proteome</keyword>
<keyword evidence="3" id="KW-0255">Endonuclease</keyword>
<keyword evidence="3" id="KW-0378">Hydrolase</keyword>
<feature type="domain" description="Endonuclease/exonuclease/phosphatase" evidence="2">
    <location>
        <begin position="15"/>
        <end position="303"/>
    </location>
</feature>
<feature type="region of interest" description="Disordered" evidence="1">
    <location>
        <begin position="340"/>
        <end position="364"/>
    </location>
</feature>
<accession>A0ABT5T9Y0</accession>
<dbReference type="Proteomes" id="UP001431784">
    <property type="component" value="Unassembled WGS sequence"/>
</dbReference>
<dbReference type="InterPro" id="IPR005135">
    <property type="entry name" value="Endo/exonuclease/phosphatase"/>
</dbReference>
<dbReference type="SUPFAM" id="SSF56219">
    <property type="entry name" value="DNase I-like"/>
    <property type="match status" value="1"/>
</dbReference>
<protein>
    <submittedName>
        <fullName evidence="3">Endonuclease/exonuclease/phosphatase family protein</fullName>
    </submittedName>
</protein>
<dbReference type="Pfam" id="PF03372">
    <property type="entry name" value="Exo_endo_phos"/>
    <property type="match status" value="1"/>
</dbReference>
<gene>
    <name evidence="3" type="ORF">PUT78_12505</name>
</gene>
<dbReference type="RefSeq" id="WP_274352597.1">
    <property type="nucleotide sequence ID" value="NZ_JAQZSM010000010.1"/>
</dbReference>
<dbReference type="Gene3D" id="3.60.10.10">
    <property type="entry name" value="Endonuclease/exonuclease/phosphatase"/>
    <property type="match status" value="1"/>
</dbReference>
<evidence type="ECO:0000259" key="2">
    <source>
        <dbReference type="Pfam" id="PF03372"/>
    </source>
</evidence>
<proteinExistence type="predicted"/>
<sequence>MRDILENAPAPVAKAQLIAHVAPDVLVLSGLDHDHDGVALAAFRDLIASYGHVMAHVFAFPSNAGLRTGLDMTGDGRAWGPDDTQGYGDFAGQKALAILSRFPILPEKSRDFSEFLWRDLPESLSPYAPGGSMPDPVRHGLQRLSSTGHWDVALDLPDRRHLHLLVYQAGPPVFGGRSNRNLHRNHDETAFWRHFLDGALPMPPPDAPFVLMGGSNLDPFDGDGLHDAMRGLLAHPAVQDPQPASDGARHAAQAGASSAHQGPHVHDTVDWPQVPGPGNLRVSYILPARSLKVTGAGVLWPLPGTPESTLLGDPDDPPTRHRLVWVDIDANGIWRAAENASERPFSSTEPAPVATAFPQLDEGA</sequence>
<reference evidence="3" key="1">
    <citation type="submission" date="2023-02" db="EMBL/GenBank/DDBJ databases">
        <title>Description of Roseinatronobacter alkalisoli sp. nov., an alkaliphilic bacerium isolated from soda soil.</title>
        <authorList>
            <person name="Wei W."/>
        </authorList>
    </citation>
    <scope>NUCLEOTIDE SEQUENCE</scope>
    <source>
        <strain evidence="3">HJB301</strain>
    </source>
</reference>
<name>A0ABT5T9Y0_9RHOB</name>
<keyword evidence="3" id="KW-0540">Nuclease</keyword>
<evidence type="ECO:0000313" key="4">
    <source>
        <dbReference type="Proteomes" id="UP001431784"/>
    </source>
</evidence>
<dbReference type="GO" id="GO:0004519">
    <property type="term" value="F:endonuclease activity"/>
    <property type="evidence" value="ECO:0007669"/>
    <property type="project" value="UniProtKB-KW"/>
</dbReference>
<evidence type="ECO:0000256" key="1">
    <source>
        <dbReference type="SAM" id="MobiDB-lite"/>
    </source>
</evidence>
<feature type="compositionally biased region" description="Low complexity" evidence="1">
    <location>
        <begin position="244"/>
        <end position="262"/>
    </location>
</feature>
<dbReference type="EMBL" id="JAQZSM010000010">
    <property type="protein sequence ID" value="MDD7971925.1"/>
    <property type="molecule type" value="Genomic_DNA"/>
</dbReference>
<feature type="region of interest" description="Disordered" evidence="1">
    <location>
        <begin position="237"/>
        <end position="273"/>
    </location>
</feature>
<evidence type="ECO:0000313" key="3">
    <source>
        <dbReference type="EMBL" id="MDD7971925.1"/>
    </source>
</evidence>
<dbReference type="InterPro" id="IPR036691">
    <property type="entry name" value="Endo/exonu/phosph_ase_sf"/>
</dbReference>
<comment type="caution">
    <text evidence="3">The sequence shown here is derived from an EMBL/GenBank/DDBJ whole genome shotgun (WGS) entry which is preliminary data.</text>
</comment>